<dbReference type="EMBL" id="LJIG01009138">
    <property type="protein sequence ID" value="KRT83680.1"/>
    <property type="molecule type" value="Genomic_DNA"/>
</dbReference>
<evidence type="ECO:0000256" key="15">
    <source>
        <dbReference type="ARBA" id="ARBA00051921"/>
    </source>
</evidence>
<dbReference type="PANTHER" id="PTHR45624:SF61">
    <property type="entry name" value="MITOCHONDRIAL BASIC AMINO ACIDS TRANSPORTER"/>
    <property type="match status" value="1"/>
</dbReference>
<evidence type="ECO:0000256" key="12">
    <source>
        <dbReference type="ARBA" id="ARBA00050592"/>
    </source>
</evidence>
<dbReference type="GO" id="GO:1990575">
    <property type="term" value="P:mitochondrial L-ornithine transmembrane transport"/>
    <property type="evidence" value="ECO:0007669"/>
    <property type="project" value="TreeGrafter"/>
</dbReference>
<keyword evidence="5" id="KW-0677">Repeat</keyword>
<evidence type="ECO:0000313" key="24">
    <source>
        <dbReference type="EMBL" id="KRT83680.1"/>
    </source>
</evidence>
<keyword evidence="3 23" id="KW-0813">Transport</keyword>
<reference evidence="24 25" key="1">
    <citation type="submission" date="2015-09" db="EMBL/GenBank/DDBJ databases">
        <title>Draft genome of the scarab beetle Oryctes borbonicus.</title>
        <authorList>
            <person name="Meyer J.M."/>
            <person name="Markov G.V."/>
            <person name="Baskaran P."/>
            <person name="Herrmann M."/>
            <person name="Sommer R.J."/>
            <person name="Roedelsperger C."/>
        </authorList>
    </citation>
    <scope>NUCLEOTIDE SEQUENCE [LARGE SCALE GENOMIC DNA]</scope>
    <source>
        <strain evidence="24">OB123</strain>
        <tissue evidence="24">Whole animal</tissue>
    </source>
</reference>
<gene>
    <name evidence="24" type="ORF">AMK59_3905</name>
</gene>
<keyword evidence="25" id="KW-1185">Reference proteome</keyword>
<evidence type="ECO:0000256" key="14">
    <source>
        <dbReference type="ARBA" id="ARBA00051045"/>
    </source>
</evidence>
<dbReference type="PANTHER" id="PTHR45624">
    <property type="entry name" value="MITOCHONDRIAL BASIC AMINO ACIDS TRANSPORTER-RELATED"/>
    <property type="match status" value="1"/>
</dbReference>
<name>A0A0T6B8L9_9SCAR</name>
<evidence type="ECO:0000256" key="1">
    <source>
        <dbReference type="ARBA" id="ARBA00004448"/>
    </source>
</evidence>
<evidence type="ECO:0000256" key="2">
    <source>
        <dbReference type="ARBA" id="ARBA00006375"/>
    </source>
</evidence>
<feature type="repeat" description="Solcar" evidence="22">
    <location>
        <begin position="91"/>
        <end position="174"/>
    </location>
</feature>
<dbReference type="SUPFAM" id="SSF103506">
    <property type="entry name" value="Mitochondrial carrier"/>
    <property type="match status" value="1"/>
</dbReference>
<keyword evidence="10 22" id="KW-0472">Membrane</keyword>
<dbReference type="Pfam" id="PF00153">
    <property type="entry name" value="Mito_carr"/>
    <property type="match status" value="3"/>
</dbReference>
<comment type="catalytic activity">
    <reaction evidence="14">
        <text>L-homoarginine(in) + L-arginine(out) = L-homoarginine(out) + L-arginine(in)</text>
        <dbReference type="Rhea" id="RHEA:72799"/>
        <dbReference type="ChEBI" id="CHEBI:32682"/>
        <dbReference type="ChEBI" id="CHEBI:143006"/>
    </reaction>
</comment>
<evidence type="ECO:0000256" key="7">
    <source>
        <dbReference type="ARBA" id="ARBA00022970"/>
    </source>
</evidence>
<comment type="similarity">
    <text evidence="2 23">Belongs to the mitochondrial carrier (TC 2.A.29) family.</text>
</comment>
<evidence type="ECO:0000256" key="20">
    <source>
        <dbReference type="ARBA" id="ARBA00079387"/>
    </source>
</evidence>
<dbReference type="GO" id="GO:0005743">
    <property type="term" value="C:mitochondrial inner membrane"/>
    <property type="evidence" value="ECO:0007669"/>
    <property type="project" value="UniProtKB-SubCell"/>
</dbReference>
<dbReference type="FunFam" id="1.50.40.10:FF:000037">
    <property type="entry name" value="Solute carrier family 25 member 29"/>
    <property type="match status" value="1"/>
</dbReference>
<comment type="subcellular location">
    <subcellularLocation>
        <location evidence="1">Mitochondrion inner membrane</location>
        <topology evidence="1">Multi-pass membrane protein</topology>
    </subcellularLocation>
</comment>
<evidence type="ECO:0000256" key="10">
    <source>
        <dbReference type="ARBA" id="ARBA00023136"/>
    </source>
</evidence>
<proteinExistence type="inferred from homology"/>
<keyword evidence="8" id="KW-1133">Transmembrane helix</keyword>
<evidence type="ECO:0000256" key="18">
    <source>
        <dbReference type="ARBA" id="ARBA00076491"/>
    </source>
</evidence>
<keyword evidence="9" id="KW-0496">Mitochondrion</keyword>
<protein>
    <recommendedName>
        <fullName evidence="17">Mitochondrial basic amino acids transporter</fullName>
    </recommendedName>
    <alternativeName>
        <fullName evidence="21">Carnitine/acylcarnitine translocase-like</fullName>
    </alternativeName>
    <alternativeName>
        <fullName evidence="20">Mitochondrial carnitine/acylcarnitine carrier protein CACL</fullName>
    </alternativeName>
    <alternativeName>
        <fullName evidence="19">Mitochondrial ornithine transporter 3</fullName>
    </alternativeName>
    <alternativeName>
        <fullName evidence="18">Solute carrier family 25 member 29</fullName>
    </alternativeName>
</protein>
<comment type="catalytic activity">
    <reaction evidence="16">
        <text>N(omega)-methyl-L-arginine(in) + L-arginine(out) = N(omega)-methyl-L-arginine(out) + L-arginine(in)</text>
        <dbReference type="Rhea" id="RHEA:72803"/>
        <dbReference type="ChEBI" id="CHEBI:32682"/>
        <dbReference type="ChEBI" id="CHEBI:114953"/>
    </reaction>
</comment>
<feature type="repeat" description="Solcar" evidence="22">
    <location>
        <begin position="2"/>
        <end position="86"/>
    </location>
</feature>
<dbReference type="InterPro" id="IPR018108">
    <property type="entry name" value="MCP_transmembrane"/>
</dbReference>
<comment type="caution">
    <text evidence="24">The sequence shown here is derived from an EMBL/GenBank/DDBJ whole genome shotgun (WGS) entry which is preliminary data.</text>
</comment>
<dbReference type="GO" id="GO:0005289">
    <property type="term" value="F:high-affinity L-arginine transmembrane transporter activity"/>
    <property type="evidence" value="ECO:0007669"/>
    <property type="project" value="TreeGrafter"/>
</dbReference>
<accession>A0A0T6B8L9</accession>
<evidence type="ECO:0000313" key="25">
    <source>
        <dbReference type="Proteomes" id="UP000051574"/>
    </source>
</evidence>
<evidence type="ECO:0000256" key="4">
    <source>
        <dbReference type="ARBA" id="ARBA00022692"/>
    </source>
</evidence>
<evidence type="ECO:0000256" key="11">
    <source>
        <dbReference type="ARBA" id="ARBA00049090"/>
    </source>
</evidence>
<comment type="catalytic activity">
    <reaction evidence="13">
        <text>L-histidine(out) + L-arginine(in) = L-histidine(in) + L-arginine(out)</text>
        <dbReference type="Rhea" id="RHEA:71063"/>
        <dbReference type="ChEBI" id="CHEBI:32682"/>
        <dbReference type="ChEBI" id="CHEBI:57595"/>
    </reaction>
</comment>
<evidence type="ECO:0000256" key="8">
    <source>
        <dbReference type="ARBA" id="ARBA00022989"/>
    </source>
</evidence>
<evidence type="ECO:0000256" key="3">
    <source>
        <dbReference type="ARBA" id="ARBA00022448"/>
    </source>
</evidence>
<evidence type="ECO:0000256" key="5">
    <source>
        <dbReference type="ARBA" id="ARBA00022737"/>
    </source>
</evidence>
<evidence type="ECO:0000256" key="19">
    <source>
        <dbReference type="ARBA" id="ARBA00078745"/>
    </source>
</evidence>
<evidence type="ECO:0000256" key="23">
    <source>
        <dbReference type="RuleBase" id="RU000488"/>
    </source>
</evidence>
<evidence type="ECO:0000256" key="6">
    <source>
        <dbReference type="ARBA" id="ARBA00022792"/>
    </source>
</evidence>
<keyword evidence="7" id="KW-0029">Amino-acid transport</keyword>
<comment type="catalytic activity">
    <reaction evidence="15">
        <text>L-ornithine(in) + L-arginine(out) = L-ornithine(out) + L-arginine(in)</text>
        <dbReference type="Rhea" id="RHEA:34991"/>
        <dbReference type="ChEBI" id="CHEBI:32682"/>
        <dbReference type="ChEBI" id="CHEBI:46911"/>
    </reaction>
</comment>
<keyword evidence="6" id="KW-0999">Mitochondrion inner membrane</keyword>
<comment type="catalytic activity">
    <reaction evidence="11">
        <text>L-lysine(out) + L-arginine(in) = L-lysine(in) + L-arginine(out)</text>
        <dbReference type="Rhea" id="RHEA:70827"/>
        <dbReference type="ChEBI" id="CHEBI:32551"/>
        <dbReference type="ChEBI" id="CHEBI:32682"/>
    </reaction>
</comment>
<feature type="repeat" description="Solcar" evidence="22">
    <location>
        <begin position="180"/>
        <end position="268"/>
    </location>
</feature>
<dbReference type="PROSITE" id="PS50920">
    <property type="entry name" value="SOLCAR"/>
    <property type="match status" value="3"/>
</dbReference>
<evidence type="ECO:0000256" key="13">
    <source>
        <dbReference type="ARBA" id="ARBA00050768"/>
    </source>
</evidence>
<sequence length="301" mass="32662">MALDFFAGCLGGCAGVIVGHPLDTIKVNLQTQNPKYPQYTGTYHCFKSLLKKDGVRGLYRGISSPLASVAGINAIIFGVYGNTQRFQNDPNALASCAIAGAAAGLSQSFLNGPMELIKIRMQVSNDNRSPLRIAREIYYNEGIRGVFRGLNITILRELPAFSSYFVTYECLTRTSSNSPVSTGTMLVAGGLAGVVSWIISYPVDIIKTRLQIDGVDGPRVYKNSLDCLKKSVAAEGYGFLVRGLTPAVVRAFPVNAACFTVVTWTLRLFDEAPSVVESSEVSMWDTFVYNMQTTESTALVF</sequence>
<comment type="catalytic activity">
    <reaction evidence="12">
        <text>L-histidine(out) = L-histidine(in)</text>
        <dbReference type="Rhea" id="RHEA:72807"/>
        <dbReference type="ChEBI" id="CHEBI:57595"/>
    </reaction>
</comment>
<dbReference type="AlphaFoldDB" id="A0A0T6B8L9"/>
<dbReference type="InterPro" id="IPR050567">
    <property type="entry name" value="Mitochondrial_Carrier"/>
</dbReference>
<dbReference type="Proteomes" id="UP000051574">
    <property type="component" value="Unassembled WGS sequence"/>
</dbReference>
<dbReference type="Gene3D" id="1.50.40.10">
    <property type="entry name" value="Mitochondrial carrier domain"/>
    <property type="match status" value="1"/>
</dbReference>
<evidence type="ECO:0000256" key="22">
    <source>
        <dbReference type="PROSITE-ProRule" id="PRU00282"/>
    </source>
</evidence>
<evidence type="ECO:0000256" key="16">
    <source>
        <dbReference type="ARBA" id="ARBA00052673"/>
    </source>
</evidence>
<dbReference type="OrthoDB" id="193856at2759"/>
<evidence type="ECO:0000256" key="17">
    <source>
        <dbReference type="ARBA" id="ARBA00071763"/>
    </source>
</evidence>
<dbReference type="InterPro" id="IPR023395">
    <property type="entry name" value="MCP_dom_sf"/>
</dbReference>
<evidence type="ECO:0000256" key="9">
    <source>
        <dbReference type="ARBA" id="ARBA00023128"/>
    </source>
</evidence>
<keyword evidence="4 22" id="KW-0812">Transmembrane</keyword>
<evidence type="ECO:0000256" key="21">
    <source>
        <dbReference type="ARBA" id="ARBA00080567"/>
    </source>
</evidence>
<organism evidence="24 25">
    <name type="scientific">Oryctes borbonicus</name>
    <dbReference type="NCBI Taxonomy" id="1629725"/>
    <lineage>
        <taxon>Eukaryota</taxon>
        <taxon>Metazoa</taxon>
        <taxon>Ecdysozoa</taxon>
        <taxon>Arthropoda</taxon>
        <taxon>Hexapoda</taxon>
        <taxon>Insecta</taxon>
        <taxon>Pterygota</taxon>
        <taxon>Neoptera</taxon>
        <taxon>Endopterygota</taxon>
        <taxon>Coleoptera</taxon>
        <taxon>Polyphaga</taxon>
        <taxon>Scarabaeiformia</taxon>
        <taxon>Scarabaeidae</taxon>
        <taxon>Dynastinae</taxon>
        <taxon>Oryctes</taxon>
    </lineage>
</organism>